<protein>
    <recommendedName>
        <fullName evidence="1">VOC domain-containing protein</fullName>
    </recommendedName>
</protein>
<dbReference type="InterPro" id="IPR037523">
    <property type="entry name" value="VOC_core"/>
</dbReference>
<dbReference type="PANTHER" id="PTHR33993">
    <property type="entry name" value="GLYOXALASE-RELATED"/>
    <property type="match status" value="1"/>
</dbReference>
<dbReference type="PROSITE" id="PS51819">
    <property type="entry name" value="VOC"/>
    <property type="match status" value="1"/>
</dbReference>
<evidence type="ECO:0000259" key="1">
    <source>
        <dbReference type="PROSITE" id="PS51819"/>
    </source>
</evidence>
<reference evidence="2" key="1">
    <citation type="journal article" date="2014" name="Front. Microbiol.">
        <title>High frequency of phylogenetically diverse reductive dehalogenase-homologous genes in deep subseafloor sedimentary metagenomes.</title>
        <authorList>
            <person name="Kawai M."/>
            <person name="Futagami T."/>
            <person name="Toyoda A."/>
            <person name="Takaki Y."/>
            <person name="Nishi S."/>
            <person name="Hori S."/>
            <person name="Arai W."/>
            <person name="Tsubouchi T."/>
            <person name="Morono Y."/>
            <person name="Uchiyama I."/>
            <person name="Ito T."/>
            <person name="Fujiyama A."/>
            <person name="Inagaki F."/>
            <person name="Takami H."/>
        </authorList>
    </citation>
    <scope>NUCLEOTIDE SEQUENCE</scope>
    <source>
        <strain evidence="2">Expedition CK06-06</strain>
    </source>
</reference>
<gene>
    <name evidence="2" type="ORF">S01H1_36142</name>
</gene>
<evidence type="ECO:0000313" key="2">
    <source>
        <dbReference type="EMBL" id="GAG02114.1"/>
    </source>
</evidence>
<feature type="non-terminal residue" evidence="2">
    <location>
        <position position="1"/>
    </location>
</feature>
<feature type="domain" description="VOC" evidence="1">
    <location>
        <begin position="15"/>
        <end position="133"/>
    </location>
</feature>
<proteinExistence type="predicted"/>
<name>X0U8J6_9ZZZZ</name>
<accession>X0U8J6</accession>
<dbReference type="SUPFAM" id="SSF54593">
    <property type="entry name" value="Glyoxalase/Bleomycin resistance protein/Dihydroxybiphenyl dioxygenase"/>
    <property type="match status" value="1"/>
</dbReference>
<dbReference type="Pfam" id="PF00903">
    <property type="entry name" value="Glyoxalase"/>
    <property type="match status" value="1"/>
</dbReference>
<sequence>SEMVRETEGVTMANTFGWIEIKTRDIEKTADFYENLFGWRVIEKDAAEGFDVWIFDTGGEPRVQNLRRGGIWLRPSGEPLGIVVYVEVDDIETTLRKVRELGGKVVTPKTPQGPNFRATFTDLSGNMLALWEETDIA</sequence>
<organism evidence="2">
    <name type="scientific">marine sediment metagenome</name>
    <dbReference type="NCBI Taxonomy" id="412755"/>
    <lineage>
        <taxon>unclassified sequences</taxon>
        <taxon>metagenomes</taxon>
        <taxon>ecological metagenomes</taxon>
    </lineage>
</organism>
<dbReference type="Gene3D" id="3.10.180.10">
    <property type="entry name" value="2,3-Dihydroxybiphenyl 1,2-Dioxygenase, domain 1"/>
    <property type="match status" value="1"/>
</dbReference>
<dbReference type="AlphaFoldDB" id="X0U8J6"/>
<comment type="caution">
    <text evidence="2">The sequence shown here is derived from an EMBL/GenBank/DDBJ whole genome shotgun (WGS) entry which is preliminary data.</text>
</comment>
<dbReference type="InterPro" id="IPR029068">
    <property type="entry name" value="Glyas_Bleomycin-R_OHBP_Dase"/>
</dbReference>
<dbReference type="PANTHER" id="PTHR33993:SF2">
    <property type="entry name" value="VOC DOMAIN-CONTAINING PROTEIN"/>
    <property type="match status" value="1"/>
</dbReference>
<dbReference type="CDD" id="cd07247">
    <property type="entry name" value="SgaA_N_like"/>
    <property type="match status" value="1"/>
</dbReference>
<dbReference type="InterPro" id="IPR052164">
    <property type="entry name" value="Anthracycline_SecMetBiosynth"/>
</dbReference>
<dbReference type="InterPro" id="IPR004360">
    <property type="entry name" value="Glyas_Fos-R_dOase_dom"/>
</dbReference>
<dbReference type="EMBL" id="BARS01022620">
    <property type="protein sequence ID" value="GAG02114.1"/>
    <property type="molecule type" value="Genomic_DNA"/>
</dbReference>